<feature type="region of interest" description="Disordered" evidence="10">
    <location>
        <begin position="438"/>
        <end position="470"/>
    </location>
</feature>
<dbReference type="InterPro" id="IPR017441">
    <property type="entry name" value="Protein_kinase_ATP_BS"/>
</dbReference>
<dbReference type="InterPro" id="IPR051131">
    <property type="entry name" value="NEK_Ser/Thr_kinase_NIMA"/>
</dbReference>
<evidence type="ECO:0000256" key="9">
    <source>
        <dbReference type="PROSITE-ProRule" id="PRU10141"/>
    </source>
</evidence>
<evidence type="ECO:0000256" key="2">
    <source>
        <dbReference type="ARBA" id="ARBA00022527"/>
    </source>
</evidence>
<feature type="compositionally biased region" description="Low complexity" evidence="10">
    <location>
        <begin position="540"/>
        <end position="556"/>
    </location>
</feature>
<dbReference type="PROSITE" id="PS50011">
    <property type="entry name" value="PROTEIN_KINASE_DOM"/>
    <property type="match status" value="1"/>
</dbReference>
<dbReference type="InterPro" id="IPR000719">
    <property type="entry name" value="Prot_kinase_dom"/>
</dbReference>
<protein>
    <recommendedName>
        <fullName evidence="1">non-specific serine/threonine protein kinase</fullName>
        <ecNumber evidence="1">2.7.11.1</ecNumber>
    </recommendedName>
</protein>
<evidence type="ECO:0000256" key="3">
    <source>
        <dbReference type="ARBA" id="ARBA00022679"/>
    </source>
</evidence>
<dbReference type="PROSITE" id="PS00107">
    <property type="entry name" value="PROTEIN_KINASE_ATP"/>
    <property type="match status" value="1"/>
</dbReference>
<dbReference type="Proteomes" id="UP000279259">
    <property type="component" value="Unassembled WGS sequence"/>
</dbReference>
<evidence type="ECO:0000256" key="10">
    <source>
        <dbReference type="SAM" id="MobiDB-lite"/>
    </source>
</evidence>
<proteinExistence type="predicted"/>
<evidence type="ECO:0000256" key="1">
    <source>
        <dbReference type="ARBA" id="ARBA00012513"/>
    </source>
</evidence>
<dbReference type="Pfam" id="PF00069">
    <property type="entry name" value="Pkinase"/>
    <property type="match status" value="2"/>
</dbReference>
<name>A0A427YL84_9TREE</name>
<keyword evidence="3" id="KW-0808">Transferase</keyword>
<dbReference type="AlphaFoldDB" id="A0A427YL84"/>
<feature type="region of interest" description="Disordered" evidence="10">
    <location>
        <begin position="486"/>
        <end position="568"/>
    </location>
</feature>
<evidence type="ECO:0000313" key="12">
    <source>
        <dbReference type="EMBL" id="RSH91826.1"/>
    </source>
</evidence>
<gene>
    <name evidence="12" type="primary">KIN3_4</name>
    <name evidence="12" type="ORF">EHS25_009196</name>
</gene>
<feature type="compositionally biased region" description="Low complexity" evidence="10">
    <location>
        <begin position="631"/>
        <end position="650"/>
    </location>
</feature>
<feature type="domain" description="Protein kinase" evidence="11">
    <location>
        <begin position="30"/>
        <end position="319"/>
    </location>
</feature>
<feature type="compositionally biased region" description="Gly residues" evidence="10">
    <location>
        <begin position="162"/>
        <end position="182"/>
    </location>
</feature>
<feature type="compositionally biased region" description="Polar residues" evidence="10">
    <location>
        <begin position="502"/>
        <end position="515"/>
    </location>
</feature>
<evidence type="ECO:0000313" key="13">
    <source>
        <dbReference type="Proteomes" id="UP000279259"/>
    </source>
</evidence>
<evidence type="ECO:0000256" key="7">
    <source>
        <dbReference type="ARBA" id="ARBA00047899"/>
    </source>
</evidence>
<comment type="catalytic activity">
    <reaction evidence="7">
        <text>L-threonyl-[protein] + ATP = O-phospho-L-threonyl-[protein] + ADP + H(+)</text>
        <dbReference type="Rhea" id="RHEA:46608"/>
        <dbReference type="Rhea" id="RHEA-COMP:11060"/>
        <dbReference type="Rhea" id="RHEA-COMP:11605"/>
        <dbReference type="ChEBI" id="CHEBI:15378"/>
        <dbReference type="ChEBI" id="CHEBI:30013"/>
        <dbReference type="ChEBI" id="CHEBI:30616"/>
        <dbReference type="ChEBI" id="CHEBI:61977"/>
        <dbReference type="ChEBI" id="CHEBI:456216"/>
        <dbReference type="EC" id="2.7.11.1"/>
    </reaction>
</comment>
<evidence type="ECO:0000259" key="11">
    <source>
        <dbReference type="PROSITE" id="PS50011"/>
    </source>
</evidence>
<dbReference type="STRING" id="1890683.A0A427YL84"/>
<keyword evidence="13" id="KW-1185">Reference proteome</keyword>
<evidence type="ECO:0000256" key="4">
    <source>
        <dbReference type="ARBA" id="ARBA00022741"/>
    </source>
</evidence>
<comment type="catalytic activity">
    <reaction evidence="8">
        <text>L-seryl-[protein] + ATP = O-phospho-L-seryl-[protein] + ADP + H(+)</text>
        <dbReference type="Rhea" id="RHEA:17989"/>
        <dbReference type="Rhea" id="RHEA-COMP:9863"/>
        <dbReference type="Rhea" id="RHEA-COMP:11604"/>
        <dbReference type="ChEBI" id="CHEBI:15378"/>
        <dbReference type="ChEBI" id="CHEBI:29999"/>
        <dbReference type="ChEBI" id="CHEBI:30616"/>
        <dbReference type="ChEBI" id="CHEBI:83421"/>
        <dbReference type="ChEBI" id="CHEBI:456216"/>
        <dbReference type="EC" id="2.7.11.1"/>
    </reaction>
</comment>
<dbReference type="GO" id="GO:0004674">
    <property type="term" value="F:protein serine/threonine kinase activity"/>
    <property type="evidence" value="ECO:0007669"/>
    <property type="project" value="UniProtKB-KW"/>
</dbReference>
<dbReference type="EC" id="2.7.11.1" evidence="1"/>
<evidence type="ECO:0000256" key="5">
    <source>
        <dbReference type="ARBA" id="ARBA00022777"/>
    </source>
</evidence>
<comment type="caution">
    <text evidence="12">The sequence shown here is derived from an EMBL/GenBank/DDBJ whole genome shotgun (WGS) entry which is preliminary data.</text>
</comment>
<evidence type="ECO:0000256" key="6">
    <source>
        <dbReference type="ARBA" id="ARBA00022840"/>
    </source>
</evidence>
<feature type="region of interest" description="Disordered" evidence="10">
    <location>
        <begin position="155"/>
        <end position="182"/>
    </location>
</feature>
<reference evidence="12 13" key="1">
    <citation type="submission" date="2018-11" db="EMBL/GenBank/DDBJ databases">
        <title>Genome sequence of Saitozyma podzolica DSM 27192.</title>
        <authorList>
            <person name="Aliyu H."/>
            <person name="Gorte O."/>
            <person name="Ochsenreither K."/>
        </authorList>
    </citation>
    <scope>NUCLEOTIDE SEQUENCE [LARGE SCALE GENOMIC DNA]</scope>
    <source>
        <strain evidence="12 13">DSM 27192</strain>
    </source>
</reference>
<dbReference type="OrthoDB" id="10250725at2759"/>
<keyword evidence="5 12" id="KW-0418">Kinase</keyword>
<accession>A0A427YL84</accession>
<evidence type="ECO:0000256" key="8">
    <source>
        <dbReference type="ARBA" id="ARBA00048679"/>
    </source>
</evidence>
<feature type="region of interest" description="Disordered" evidence="10">
    <location>
        <begin position="710"/>
        <end position="748"/>
    </location>
</feature>
<keyword evidence="4 9" id="KW-0547">Nucleotide-binding</keyword>
<dbReference type="CDD" id="cd08217">
    <property type="entry name" value="STKc_Nek2"/>
    <property type="match status" value="1"/>
</dbReference>
<sequence>MAQAPSARRPAPNPPIQWTGYADVSELERYKLVSNIGKGSFGVISKVQRVDDGKDFAMKQLDYSKMTDKDRKQILAEVAILDSLKHRNIVQLIQKIKDVKNERIYIVMEYCTSGDLGSLIRKAQRTGQPLHEDKIWNIFLQITLALHHCHWPESRSSKNGRNSGGNGNGGGGGVNGANGGSSGRDQQWAVFLSDEFVKLGDFGLSKDMGTASFTSTYVGTPLYMPPEILAENKYDTKSDIWSLGCLVFEMCALASPFSTAQTQAELITMVKSGRLPPLPSHISPALKSVIKAMLNLNPVKRPTTRDLLEMDEMKLHRKLFTVQNQTSLLMARKEELKRFEESLVVRSAAMEERHRALEAREMSLQARESIVTSREEETKETQKRLNFAAETLRPEDRGQVRRASVAPARAMMDERNIAADPRMSRLYPSFEDTPSKIPTSASTLALGPARAPTPLRRNATKSLGNLGGAARAQAERDAVWASMNATQTPAKQGVPGRIGRTSIGSPNISMASPSVGSPWVPRPRRSSVAPSIHAPLPQPSSSASSLESASSGESAATTVSDRMAHIPPTMIPAPTTSYIYRECATPAKWSAEDPDLPSPFLRRTPSAPAGIMPQLISANPTATGNHHALYHSSSNSHSHSHASSNANANAPAERPVLGSINPQPQHTAPPPTLQSYQTAPPLGLKKAQIPRSRSKSGGLHAHVLRSNANAAMVKDGQAGSGAGAGTVAMERRTSADGGTTRPRAALGR</sequence>
<keyword evidence="2 12" id="KW-0723">Serine/threonine-protein kinase</keyword>
<organism evidence="12 13">
    <name type="scientific">Saitozyma podzolica</name>
    <dbReference type="NCBI Taxonomy" id="1890683"/>
    <lineage>
        <taxon>Eukaryota</taxon>
        <taxon>Fungi</taxon>
        <taxon>Dikarya</taxon>
        <taxon>Basidiomycota</taxon>
        <taxon>Agaricomycotina</taxon>
        <taxon>Tremellomycetes</taxon>
        <taxon>Tremellales</taxon>
        <taxon>Trimorphomycetaceae</taxon>
        <taxon>Saitozyma</taxon>
    </lineage>
</organism>
<dbReference type="Gene3D" id="1.10.510.10">
    <property type="entry name" value="Transferase(Phosphotransferase) domain 1"/>
    <property type="match status" value="2"/>
</dbReference>
<dbReference type="SUPFAM" id="SSF56112">
    <property type="entry name" value="Protein kinase-like (PK-like)"/>
    <property type="match status" value="1"/>
</dbReference>
<dbReference type="PANTHER" id="PTHR44899:SF3">
    <property type="entry name" value="SERINE_THREONINE-PROTEIN KINASE NEK1"/>
    <property type="match status" value="1"/>
</dbReference>
<dbReference type="EMBL" id="RSCD01000007">
    <property type="protein sequence ID" value="RSH91826.1"/>
    <property type="molecule type" value="Genomic_DNA"/>
</dbReference>
<keyword evidence="6 9" id="KW-0067">ATP-binding</keyword>
<feature type="region of interest" description="Disordered" evidence="10">
    <location>
        <begin position="618"/>
        <end position="678"/>
    </location>
</feature>
<dbReference type="InterPro" id="IPR011009">
    <property type="entry name" value="Kinase-like_dom_sf"/>
</dbReference>
<feature type="binding site" evidence="9">
    <location>
        <position position="59"/>
    </location>
    <ligand>
        <name>ATP</name>
        <dbReference type="ChEBI" id="CHEBI:30616"/>
    </ligand>
</feature>
<dbReference type="GO" id="GO:0005524">
    <property type="term" value="F:ATP binding"/>
    <property type="evidence" value="ECO:0007669"/>
    <property type="project" value="UniProtKB-UniRule"/>
</dbReference>
<dbReference type="PANTHER" id="PTHR44899">
    <property type="entry name" value="CAMK FAMILY PROTEIN KINASE"/>
    <property type="match status" value="1"/>
</dbReference>